<evidence type="ECO:0000313" key="2">
    <source>
        <dbReference type="Proteomes" id="UP000728185"/>
    </source>
</evidence>
<gene>
    <name evidence="1" type="ORF">FBUS_01155</name>
</gene>
<protein>
    <submittedName>
        <fullName evidence="1">Uncharacterized protein</fullName>
    </submittedName>
</protein>
<reference evidence="1" key="1">
    <citation type="submission" date="2019-05" db="EMBL/GenBank/DDBJ databases">
        <title>Annotation for the trematode Fasciolopsis buski.</title>
        <authorList>
            <person name="Choi Y.-J."/>
        </authorList>
    </citation>
    <scope>NUCLEOTIDE SEQUENCE</scope>
    <source>
        <strain evidence="1">HT</strain>
        <tissue evidence="1">Whole worm</tissue>
    </source>
</reference>
<dbReference type="Proteomes" id="UP000728185">
    <property type="component" value="Unassembled WGS sequence"/>
</dbReference>
<dbReference type="EMBL" id="LUCM01010038">
    <property type="protein sequence ID" value="KAA0185994.1"/>
    <property type="molecule type" value="Genomic_DNA"/>
</dbReference>
<keyword evidence="2" id="KW-1185">Reference proteome</keyword>
<comment type="caution">
    <text evidence="1">The sequence shown here is derived from an EMBL/GenBank/DDBJ whole genome shotgun (WGS) entry which is preliminary data.</text>
</comment>
<proteinExistence type="predicted"/>
<dbReference type="AlphaFoldDB" id="A0A8E0RR99"/>
<sequence>MYHSLDHLISTNINPIFLDVSCENRHIRICLQPRSPQLMSSLSSGRSNAYIASETSLTLTDVQCALRQIQLNPTNGMPQWCTLMTWSHAQTACGAETWYDTAGQFNVIGSVIVSTDQTFEQFDLRTGEYRFHCLTSQGNKSNSEYRHCPRLLPDGENNPYRHRCGHSRFVDDNDGYEDCLAAGNGKPTSEVLLSPGFSIYHLFFNSPRAVVSNVTVTTQESSKGGVTYSICVSCLFRLCAEAVWCNEVSFVSCDRA</sequence>
<dbReference type="OrthoDB" id="10605482at2759"/>
<name>A0A8E0RR99_9TREM</name>
<organism evidence="1 2">
    <name type="scientific">Fasciolopsis buskii</name>
    <dbReference type="NCBI Taxonomy" id="27845"/>
    <lineage>
        <taxon>Eukaryota</taxon>
        <taxon>Metazoa</taxon>
        <taxon>Spiralia</taxon>
        <taxon>Lophotrochozoa</taxon>
        <taxon>Platyhelminthes</taxon>
        <taxon>Trematoda</taxon>
        <taxon>Digenea</taxon>
        <taxon>Plagiorchiida</taxon>
        <taxon>Echinostomata</taxon>
        <taxon>Echinostomatoidea</taxon>
        <taxon>Fasciolidae</taxon>
        <taxon>Fasciolopsis</taxon>
    </lineage>
</organism>
<evidence type="ECO:0000313" key="1">
    <source>
        <dbReference type="EMBL" id="KAA0185994.1"/>
    </source>
</evidence>
<accession>A0A8E0RR99</accession>